<keyword evidence="3" id="KW-1185">Reference proteome</keyword>
<evidence type="ECO:0000313" key="3">
    <source>
        <dbReference type="Proteomes" id="UP000233551"/>
    </source>
</evidence>
<evidence type="ECO:0000313" key="2">
    <source>
        <dbReference type="EMBL" id="PKI54160.1"/>
    </source>
</evidence>
<feature type="region of interest" description="Disordered" evidence="1">
    <location>
        <begin position="65"/>
        <end position="111"/>
    </location>
</feature>
<dbReference type="EMBL" id="PGOL01001805">
    <property type="protein sequence ID" value="PKI54160.1"/>
    <property type="molecule type" value="Genomic_DNA"/>
</dbReference>
<dbReference type="Proteomes" id="UP000233551">
    <property type="component" value="Unassembled WGS sequence"/>
</dbReference>
<feature type="region of interest" description="Disordered" evidence="1">
    <location>
        <begin position="163"/>
        <end position="216"/>
    </location>
</feature>
<name>A0A2I0JDZ3_PUNGR</name>
<sequence>MGLHASGDHWDHGTSLRWPFGTRLDFPMDVSVVTNAPRWVFGAYSWQTEITAIPEHLRAFSKHRITPEPRIPRSPLTNGLRSGTASQRSHTGQKVHRDEHHNGQRSNWRTGTVHYTLSIQTGQNRLSRRRVVRTFVHMTHGDIRLIQFLFVQASQIYQLIGSQRSDARSIKPRAFPGFSPSQVEPTAQPSQAPSHGSTPTATARPQATAQPHLATA</sequence>
<proteinExistence type="predicted"/>
<accession>A0A2I0JDZ3</accession>
<organism evidence="2 3">
    <name type="scientific">Punica granatum</name>
    <name type="common">Pomegranate</name>
    <dbReference type="NCBI Taxonomy" id="22663"/>
    <lineage>
        <taxon>Eukaryota</taxon>
        <taxon>Viridiplantae</taxon>
        <taxon>Streptophyta</taxon>
        <taxon>Embryophyta</taxon>
        <taxon>Tracheophyta</taxon>
        <taxon>Spermatophyta</taxon>
        <taxon>Magnoliopsida</taxon>
        <taxon>eudicotyledons</taxon>
        <taxon>Gunneridae</taxon>
        <taxon>Pentapetalae</taxon>
        <taxon>rosids</taxon>
        <taxon>malvids</taxon>
        <taxon>Myrtales</taxon>
        <taxon>Lythraceae</taxon>
        <taxon>Punica</taxon>
    </lineage>
</organism>
<reference evidence="2 3" key="1">
    <citation type="submission" date="2017-11" db="EMBL/GenBank/DDBJ databases">
        <title>De-novo sequencing of pomegranate (Punica granatum L.) genome.</title>
        <authorList>
            <person name="Akparov Z."/>
            <person name="Amiraslanov A."/>
            <person name="Hajiyeva S."/>
            <person name="Abbasov M."/>
            <person name="Kaur K."/>
            <person name="Hamwieh A."/>
            <person name="Solovyev V."/>
            <person name="Salamov A."/>
            <person name="Braich B."/>
            <person name="Kosarev P."/>
            <person name="Mahmoud A."/>
            <person name="Hajiyev E."/>
            <person name="Babayeva S."/>
            <person name="Izzatullayeva V."/>
            <person name="Mammadov A."/>
            <person name="Mammadov A."/>
            <person name="Sharifova S."/>
            <person name="Ojaghi J."/>
            <person name="Eynullazada K."/>
            <person name="Bayramov B."/>
            <person name="Abdulazimova A."/>
            <person name="Shahmuradov I."/>
        </authorList>
    </citation>
    <scope>NUCLEOTIDE SEQUENCE [LARGE SCALE GENOMIC DNA]</scope>
    <source>
        <strain evidence="3">cv. AG2017</strain>
        <tissue evidence="2">Leaf</tissue>
    </source>
</reference>
<protein>
    <submittedName>
        <fullName evidence="2">Uncharacterized protein</fullName>
    </submittedName>
</protein>
<feature type="compositionally biased region" description="Low complexity" evidence="1">
    <location>
        <begin position="198"/>
        <end position="216"/>
    </location>
</feature>
<feature type="compositionally biased region" description="Polar residues" evidence="1">
    <location>
        <begin position="179"/>
        <end position="197"/>
    </location>
</feature>
<comment type="caution">
    <text evidence="2">The sequence shown here is derived from an EMBL/GenBank/DDBJ whole genome shotgun (WGS) entry which is preliminary data.</text>
</comment>
<feature type="compositionally biased region" description="Polar residues" evidence="1">
    <location>
        <begin position="75"/>
        <end position="92"/>
    </location>
</feature>
<dbReference type="AlphaFoldDB" id="A0A2I0JDZ3"/>
<evidence type="ECO:0000256" key="1">
    <source>
        <dbReference type="SAM" id="MobiDB-lite"/>
    </source>
</evidence>
<gene>
    <name evidence="2" type="ORF">CRG98_025455</name>
</gene>